<dbReference type="Proteomes" id="UP001251870">
    <property type="component" value="Unassembled WGS sequence"/>
</dbReference>
<evidence type="ECO:0000313" key="1">
    <source>
        <dbReference type="EMBL" id="MDR8020479.1"/>
    </source>
</evidence>
<sequence length="47" mass="5026">MHRADALRNALIPVSTVFAGDADADIVGLTGYRVDPPVLDEWVIGFA</sequence>
<reference evidence="1 2" key="1">
    <citation type="submission" date="2023-09" db="EMBL/GenBank/DDBJ databases">
        <title>Description of three actinobacteria isolated from air of manufacturing shop in a pharmaceutical factory.</title>
        <authorList>
            <person name="Zhang D.-F."/>
        </authorList>
    </citation>
    <scope>NUCLEOTIDE SEQUENCE [LARGE SCALE GENOMIC DNA]</scope>
    <source>
        <strain evidence="1 2">LY-0111</strain>
    </source>
</reference>
<gene>
    <name evidence="1" type="ORF">RIL96_13040</name>
</gene>
<protein>
    <submittedName>
        <fullName evidence="1">Uncharacterized protein</fullName>
    </submittedName>
</protein>
<dbReference type="EMBL" id="JAVKGR010000033">
    <property type="protein sequence ID" value="MDR8020479.1"/>
    <property type="molecule type" value="Genomic_DNA"/>
</dbReference>
<organism evidence="1 2">
    <name type="scientific">Nesterenkonia aerolata</name>
    <dbReference type="NCBI Taxonomy" id="3074079"/>
    <lineage>
        <taxon>Bacteria</taxon>
        <taxon>Bacillati</taxon>
        <taxon>Actinomycetota</taxon>
        <taxon>Actinomycetes</taxon>
        <taxon>Micrococcales</taxon>
        <taxon>Micrococcaceae</taxon>
        <taxon>Nesterenkonia</taxon>
    </lineage>
</organism>
<dbReference type="RefSeq" id="WP_310549456.1">
    <property type="nucleotide sequence ID" value="NZ_JAVKGR010000033.1"/>
</dbReference>
<proteinExistence type="predicted"/>
<comment type="caution">
    <text evidence="1">The sequence shown here is derived from an EMBL/GenBank/DDBJ whole genome shotgun (WGS) entry which is preliminary data.</text>
</comment>
<accession>A0ABU2DVE5</accession>
<evidence type="ECO:0000313" key="2">
    <source>
        <dbReference type="Proteomes" id="UP001251870"/>
    </source>
</evidence>
<keyword evidence="2" id="KW-1185">Reference proteome</keyword>
<name>A0ABU2DVE5_9MICC</name>